<dbReference type="EMBL" id="JAUOTP010000007">
    <property type="protein sequence ID" value="MDO6415800.1"/>
    <property type="molecule type" value="Genomic_DNA"/>
</dbReference>
<accession>A0ABT8YDZ7</accession>
<proteinExistence type="predicted"/>
<keyword evidence="2" id="KW-0378">Hydrolase</keyword>
<dbReference type="CDD" id="cd09279">
    <property type="entry name" value="RNase_HI_like"/>
    <property type="match status" value="1"/>
</dbReference>
<reference evidence="2" key="1">
    <citation type="submission" date="2023-07" db="EMBL/GenBank/DDBJ databases">
        <authorList>
            <person name="Kim M."/>
        </authorList>
    </citation>
    <scope>NUCLEOTIDE SEQUENCE</scope>
    <source>
        <strain evidence="2">BIUV-7</strain>
    </source>
</reference>
<comment type="caution">
    <text evidence="2">The sequence shown here is derived from an EMBL/GenBank/DDBJ whole genome shotgun (WGS) entry which is preliminary data.</text>
</comment>
<protein>
    <submittedName>
        <fullName evidence="2">Ribonuclease HI family protein</fullName>
        <ecNumber evidence="2">3.1.26.4</ecNumber>
    </submittedName>
</protein>
<evidence type="ECO:0000313" key="3">
    <source>
        <dbReference type="Proteomes" id="UP001169764"/>
    </source>
</evidence>
<dbReference type="SUPFAM" id="SSF53098">
    <property type="entry name" value="Ribonuclease H-like"/>
    <property type="match status" value="1"/>
</dbReference>
<dbReference type="GO" id="GO:0004523">
    <property type="term" value="F:RNA-DNA hybrid ribonuclease activity"/>
    <property type="evidence" value="ECO:0007669"/>
    <property type="project" value="UniProtKB-EC"/>
</dbReference>
<keyword evidence="3" id="KW-1185">Reference proteome</keyword>
<dbReference type="InterPro" id="IPR002156">
    <property type="entry name" value="RNaseH_domain"/>
</dbReference>
<dbReference type="PANTHER" id="PTHR48475">
    <property type="entry name" value="RIBONUCLEASE H"/>
    <property type="match status" value="1"/>
</dbReference>
<name>A0ABT8YDZ7_9SPHN</name>
<dbReference type="InterPro" id="IPR036397">
    <property type="entry name" value="RNaseH_sf"/>
</dbReference>
<sequence>MTVFFDGGCRPNPGAMSSAVVCRGKAAFRDDLGAGDNNEAEWLALLHAAEFAADTGASDVTFVGDSMLVVKQASGQWRCRSPHLQPYLDAFRIAVAGFARVHLRHVARSKNLAGIALDRRGLP</sequence>
<dbReference type="PROSITE" id="PS50879">
    <property type="entry name" value="RNASE_H_1"/>
    <property type="match status" value="1"/>
</dbReference>
<dbReference type="RefSeq" id="WP_303544275.1">
    <property type="nucleotide sequence ID" value="NZ_JAUOTP010000007.1"/>
</dbReference>
<dbReference type="EC" id="3.1.26.4" evidence="2"/>
<dbReference type="Pfam" id="PF13456">
    <property type="entry name" value="RVT_3"/>
    <property type="match status" value="1"/>
</dbReference>
<evidence type="ECO:0000313" key="2">
    <source>
        <dbReference type="EMBL" id="MDO6415800.1"/>
    </source>
</evidence>
<dbReference type="PANTHER" id="PTHR48475:SF1">
    <property type="entry name" value="RNASE H TYPE-1 DOMAIN-CONTAINING PROTEIN"/>
    <property type="match status" value="1"/>
</dbReference>
<feature type="domain" description="RNase H type-1" evidence="1">
    <location>
        <begin position="1"/>
        <end position="123"/>
    </location>
</feature>
<dbReference type="Gene3D" id="3.30.420.10">
    <property type="entry name" value="Ribonuclease H-like superfamily/Ribonuclease H"/>
    <property type="match status" value="1"/>
</dbReference>
<dbReference type="InterPro" id="IPR012337">
    <property type="entry name" value="RNaseH-like_sf"/>
</dbReference>
<evidence type="ECO:0000259" key="1">
    <source>
        <dbReference type="PROSITE" id="PS50879"/>
    </source>
</evidence>
<dbReference type="Proteomes" id="UP001169764">
    <property type="component" value="Unassembled WGS sequence"/>
</dbReference>
<organism evidence="2 3">
    <name type="scientific">Sphingomonas natans</name>
    <dbReference type="NCBI Taxonomy" id="3063330"/>
    <lineage>
        <taxon>Bacteria</taxon>
        <taxon>Pseudomonadati</taxon>
        <taxon>Pseudomonadota</taxon>
        <taxon>Alphaproteobacteria</taxon>
        <taxon>Sphingomonadales</taxon>
        <taxon>Sphingomonadaceae</taxon>
        <taxon>Sphingomonas</taxon>
    </lineage>
</organism>
<gene>
    <name evidence="2" type="ORF">Q4F19_15520</name>
</gene>